<accession>A0A1H1IY94</accession>
<evidence type="ECO:0000256" key="2">
    <source>
        <dbReference type="SAM" id="Phobius"/>
    </source>
</evidence>
<dbReference type="AlphaFoldDB" id="A0A1H1IY94"/>
<evidence type="ECO:0000256" key="1">
    <source>
        <dbReference type="SAM" id="MobiDB-lite"/>
    </source>
</evidence>
<gene>
    <name evidence="3" type="ORF">SAMN04489842_3913</name>
</gene>
<feature type="transmembrane region" description="Helical" evidence="2">
    <location>
        <begin position="20"/>
        <end position="37"/>
    </location>
</feature>
<reference evidence="4" key="1">
    <citation type="submission" date="2016-10" db="EMBL/GenBank/DDBJ databases">
        <authorList>
            <person name="Varghese N."/>
            <person name="Submissions S."/>
        </authorList>
    </citation>
    <scope>NUCLEOTIDE SEQUENCE [LARGE SCALE GENOMIC DNA]</scope>
    <source>
        <strain evidence="4">DSM 24767</strain>
    </source>
</reference>
<keyword evidence="2" id="KW-0812">Transmembrane</keyword>
<proteinExistence type="predicted"/>
<sequence>MTGTDDDSVGGYSLRQEVRWAGLAVAAITIVGWLGVFDGLETSAPRALAVQLGQPSSSVRGSSSLFSELSGSIAGSVPGSNSPEGGRRVSGQDTPRSAP</sequence>
<dbReference type="RefSeq" id="WP_244510287.1">
    <property type="nucleotide sequence ID" value="NZ_FNLC01000006.1"/>
</dbReference>
<keyword evidence="4" id="KW-1185">Reference proteome</keyword>
<feature type="region of interest" description="Disordered" evidence="1">
    <location>
        <begin position="70"/>
        <end position="99"/>
    </location>
</feature>
<dbReference type="Proteomes" id="UP000198848">
    <property type="component" value="Unassembled WGS sequence"/>
</dbReference>
<dbReference type="EMBL" id="FNLC01000006">
    <property type="protein sequence ID" value="SDR42629.1"/>
    <property type="molecule type" value="Genomic_DNA"/>
</dbReference>
<dbReference type="STRING" id="1095778.SAMN04489842_3913"/>
<protein>
    <submittedName>
        <fullName evidence="3">Uncharacterized protein</fullName>
    </submittedName>
</protein>
<evidence type="ECO:0000313" key="3">
    <source>
        <dbReference type="EMBL" id="SDR42629.1"/>
    </source>
</evidence>
<keyword evidence="2" id="KW-1133">Transmembrane helix</keyword>
<evidence type="ECO:0000313" key="4">
    <source>
        <dbReference type="Proteomes" id="UP000198848"/>
    </source>
</evidence>
<organism evidence="3 4">
    <name type="scientific">Natronobacterium texcoconense</name>
    <dbReference type="NCBI Taxonomy" id="1095778"/>
    <lineage>
        <taxon>Archaea</taxon>
        <taxon>Methanobacteriati</taxon>
        <taxon>Methanobacteriota</taxon>
        <taxon>Stenosarchaea group</taxon>
        <taxon>Halobacteria</taxon>
        <taxon>Halobacteriales</taxon>
        <taxon>Natrialbaceae</taxon>
        <taxon>Natronobacterium</taxon>
    </lineage>
</organism>
<name>A0A1H1IY94_NATTX</name>
<keyword evidence="2" id="KW-0472">Membrane</keyword>